<feature type="transmembrane region" description="Helical" evidence="1">
    <location>
        <begin position="286"/>
        <end position="310"/>
    </location>
</feature>
<keyword evidence="1" id="KW-1133">Transmembrane helix</keyword>
<dbReference type="KEGG" id="trr:M419DRAFT_45736"/>
<feature type="transmembrane region" description="Helical" evidence="1">
    <location>
        <begin position="316"/>
        <end position="336"/>
    </location>
</feature>
<dbReference type="AlphaFoldDB" id="A0A024S0F4"/>
<dbReference type="EMBL" id="KI911168">
    <property type="protein sequence ID" value="ETR97691.1"/>
    <property type="molecule type" value="Genomic_DNA"/>
</dbReference>
<evidence type="ECO:0000313" key="2">
    <source>
        <dbReference type="EMBL" id="ETR97691.1"/>
    </source>
</evidence>
<evidence type="ECO:0000256" key="1">
    <source>
        <dbReference type="SAM" id="Phobius"/>
    </source>
</evidence>
<sequence>MQFLSQSVGFSDHILLATAPLGIITVIVAAIRVGGPLWLKALFGRATENVAAAEMEIMSSTSREVCELWNGRDVVRYLGSAAVWEFICLLPGKDVPKHPKIRVVSMDEATSHGYIERGDRQNEVIIIRNIRPDSPNISHNRSRNTGRLELRFWACVGVFLQISLLVYGGLITQYSGITSNFQKDSHAVESYSFPLTLAGTLLLRIGMGICSHVVGSSTEEEIFIPAESWRARLVWLQQQKTVGDQEFKSFALFTKDDQPNIITSSRVNQDQYFNGKKQQGTNQSGILGLQFRTLLGTAMSLTGYVGQFVGIRGMHWSFSVASLVVVLAMALARALARRGLMTPMFSQALPPEFELDWFADTLRNI</sequence>
<organism evidence="2 3">
    <name type="scientific">Hypocrea jecorina (strain ATCC 56765 / BCRC 32924 / NRRL 11460 / Rut C-30)</name>
    <name type="common">Trichoderma reesei</name>
    <dbReference type="NCBI Taxonomy" id="1344414"/>
    <lineage>
        <taxon>Eukaryota</taxon>
        <taxon>Fungi</taxon>
        <taxon>Dikarya</taxon>
        <taxon>Ascomycota</taxon>
        <taxon>Pezizomycotina</taxon>
        <taxon>Sordariomycetes</taxon>
        <taxon>Hypocreomycetidae</taxon>
        <taxon>Hypocreales</taxon>
        <taxon>Hypocreaceae</taxon>
        <taxon>Trichoderma</taxon>
    </lineage>
</organism>
<protein>
    <submittedName>
        <fullName evidence="2">Uncharacterized protein</fullName>
    </submittedName>
</protein>
<reference evidence="3" key="1">
    <citation type="journal article" date="2013" name="Ind. Biotechnol.">
        <title>Comparative genomics analysis of Trichoderma reesei strains.</title>
        <authorList>
            <person name="Koike H."/>
            <person name="Aerts A."/>
            <person name="LaButti K."/>
            <person name="Grigoriev I.V."/>
            <person name="Baker S.E."/>
        </authorList>
    </citation>
    <scope>NUCLEOTIDE SEQUENCE [LARGE SCALE GENOMIC DNA]</scope>
    <source>
        <strain evidence="3">ATCC 56765 / BCRC 32924 / NRRL 11460 / Rut C-30</strain>
    </source>
</reference>
<name>A0A024S0F4_HYPJR</name>
<accession>A0A024S0F4</accession>
<feature type="non-terminal residue" evidence="2">
    <location>
        <position position="365"/>
    </location>
</feature>
<keyword evidence="1" id="KW-0472">Membrane</keyword>
<dbReference type="OrthoDB" id="194358at2759"/>
<proteinExistence type="predicted"/>
<keyword evidence="1" id="KW-0812">Transmembrane</keyword>
<feature type="transmembrane region" description="Helical" evidence="1">
    <location>
        <begin position="191"/>
        <end position="214"/>
    </location>
</feature>
<feature type="transmembrane region" description="Helical" evidence="1">
    <location>
        <begin position="14"/>
        <end position="35"/>
    </location>
</feature>
<evidence type="ECO:0000313" key="3">
    <source>
        <dbReference type="Proteomes" id="UP000024376"/>
    </source>
</evidence>
<dbReference type="HOGENOM" id="CLU_034392_0_0_1"/>
<dbReference type="Proteomes" id="UP000024376">
    <property type="component" value="Unassembled WGS sequence"/>
</dbReference>
<gene>
    <name evidence="2" type="ORF">M419DRAFT_45736</name>
</gene>
<feature type="transmembrane region" description="Helical" evidence="1">
    <location>
        <begin position="150"/>
        <end position="171"/>
    </location>
</feature>